<dbReference type="EMBL" id="CASHSV030000002">
    <property type="protein sequence ID" value="CAJ2636541.1"/>
    <property type="molecule type" value="Genomic_DNA"/>
</dbReference>
<protein>
    <submittedName>
        <fullName evidence="1">Uncharacterized protein</fullName>
    </submittedName>
</protein>
<proteinExistence type="predicted"/>
<organism evidence="1 2">
    <name type="scientific">Trifolium pratense</name>
    <name type="common">Red clover</name>
    <dbReference type="NCBI Taxonomy" id="57577"/>
    <lineage>
        <taxon>Eukaryota</taxon>
        <taxon>Viridiplantae</taxon>
        <taxon>Streptophyta</taxon>
        <taxon>Embryophyta</taxon>
        <taxon>Tracheophyta</taxon>
        <taxon>Spermatophyta</taxon>
        <taxon>Magnoliopsida</taxon>
        <taxon>eudicotyledons</taxon>
        <taxon>Gunneridae</taxon>
        <taxon>Pentapetalae</taxon>
        <taxon>rosids</taxon>
        <taxon>fabids</taxon>
        <taxon>Fabales</taxon>
        <taxon>Fabaceae</taxon>
        <taxon>Papilionoideae</taxon>
        <taxon>50 kb inversion clade</taxon>
        <taxon>NPAAA clade</taxon>
        <taxon>Hologalegina</taxon>
        <taxon>IRL clade</taxon>
        <taxon>Trifolieae</taxon>
        <taxon>Trifolium</taxon>
    </lineage>
</organism>
<dbReference type="Proteomes" id="UP001177021">
    <property type="component" value="Unassembled WGS sequence"/>
</dbReference>
<name>A0ACB0IXE2_TRIPR</name>
<evidence type="ECO:0000313" key="2">
    <source>
        <dbReference type="Proteomes" id="UP001177021"/>
    </source>
</evidence>
<evidence type="ECO:0000313" key="1">
    <source>
        <dbReference type="EMBL" id="CAJ2636541.1"/>
    </source>
</evidence>
<keyword evidence="2" id="KW-1185">Reference proteome</keyword>
<sequence>MKGIKKEETKCAQMTIFYDGKVIVLDDIPDEKAKDIMVFSTDNYAAYLSFLPRNSVNIVTWMYNILEDMLDLYHNVLLFYFVFFAFMTFVFIFSNLPMTRKASLQWFLEKRKNRASYQTTYPVATTNKTVDESWHGSS</sequence>
<accession>A0ACB0IXE2</accession>
<gene>
    <name evidence="1" type="ORF">MILVUS5_LOCUS7021</name>
</gene>
<comment type="caution">
    <text evidence="1">The sequence shown here is derived from an EMBL/GenBank/DDBJ whole genome shotgun (WGS) entry which is preliminary data.</text>
</comment>
<reference evidence="1" key="1">
    <citation type="submission" date="2023-10" db="EMBL/GenBank/DDBJ databases">
        <authorList>
            <person name="Rodriguez Cubillos JULIANA M."/>
            <person name="De Vega J."/>
        </authorList>
    </citation>
    <scope>NUCLEOTIDE SEQUENCE</scope>
</reference>